<evidence type="ECO:0000256" key="1">
    <source>
        <dbReference type="ARBA" id="ARBA00004651"/>
    </source>
</evidence>
<accession>A0ABP9D497</accession>
<dbReference type="InterPro" id="IPR051447">
    <property type="entry name" value="Lipoprotein-release_system"/>
</dbReference>
<keyword evidence="4 7" id="KW-0812">Transmembrane</keyword>
<comment type="subcellular location">
    <subcellularLocation>
        <location evidence="1">Cell membrane</location>
        <topology evidence="1">Multi-pass membrane protein</topology>
    </subcellularLocation>
</comment>
<keyword evidence="3" id="KW-1003">Cell membrane</keyword>
<evidence type="ECO:0000256" key="3">
    <source>
        <dbReference type="ARBA" id="ARBA00022475"/>
    </source>
</evidence>
<evidence type="ECO:0000256" key="2">
    <source>
        <dbReference type="ARBA" id="ARBA00005236"/>
    </source>
</evidence>
<dbReference type="InterPro" id="IPR003838">
    <property type="entry name" value="ABC3_permease_C"/>
</dbReference>
<feature type="domain" description="ABC3 transporter permease C-terminal" evidence="8">
    <location>
        <begin position="247"/>
        <end position="376"/>
    </location>
</feature>
<feature type="transmembrane region" description="Helical" evidence="7">
    <location>
        <begin position="289"/>
        <end position="315"/>
    </location>
</feature>
<evidence type="ECO:0000259" key="8">
    <source>
        <dbReference type="Pfam" id="PF02687"/>
    </source>
</evidence>
<dbReference type="EMBL" id="BAABJX010000009">
    <property type="protein sequence ID" value="GAA4823005.1"/>
    <property type="molecule type" value="Genomic_DNA"/>
</dbReference>
<comment type="caution">
    <text evidence="10">The sequence shown here is derived from an EMBL/GenBank/DDBJ whole genome shotgun (WGS) entry which is preliminary data.</text>
</comment>
<comment type="similarity">
    <text evidence="2">Belongs to the ABC-4 integral membrane protein family. LolC/E subfamily.</text>
</comment>
<keyword evidence="5 7" id="KW-1133">Transmembrane helix</keyword>
<dbReference type="PANTHER" id="PTHR30489">
    <property type="entry name" value="LIPOPROTEIN-RELEASING SYSTEM TRANSMEMBRANE PROTEIN LOLE"/>
    <property type="match status" value="1"/>
</dbReference>
<reference evidence="11" key="1">
    <citation type="journal article" date="2019" name="Int. J. Syst. Evol. Microbiol.">
        <title>The Global Catalogue of Microorganisms (GCM) 10K type strain sequencing project: providing services to taxonomists for standard genome sequencing and annotation.</title>
        <authorList>
            <consortium name="The Broad Institute Genomics Platform"/>
            <consortium name="The Broad Institute Genome Sequencing Center for Infectious Disease"/>
            <person name="Wu L."/>
            <person name="Ma J."/>
        </authorList>
    </citation>
    <scope>NUCLEOTIDE SEQUENCE [LARGE SCALE GENOMIC DNA]</scope>
    <source>
        <strain evidence="11">JCM 18326</strain>
    </source>
</reference>
<dbReference type="PANTHER" id="PTHR30489:SF0">
    <property type="entry name" value="LIPOPROTEIN-RELEASING SYSTEM TRANSMEMBRANE PROTEIN LOLE"/>
    <property type="match status" value="1"/>
</dbReference>
<dbReference type="Pfam" id="PF02687">
    <property type="entry name" value="FtsX"/>
    <property type="match status" value="1"/>
</dbReference>
<proteinExistence type="inferred from homology"/>
<name>A0ABP9D497_9BACT</name>
<keyword evidence="11" id="KW-1185">Reference proteome</keyword>
<protein>
    <submittedName>
        <fullName evidence="10">ABC transporter permease</fullName>
    </submittedName>
</protein>
<organism evidence="10 11">
    <name type="scientific">Algivirga pacifica</name>
    <dbReference type="NCBI Taxonomy" id="1162670"/>
    <lineage>
        <taxon>Bacteria</taxon>
        <taxon>Pseudomonadati</taxon>
        <taxon>Bacteroidota</taxon>
        <taxon>Cytophagia</taxon>
        <taxon>Cytophagales</taxon>
        <taxon>Flammeovirgaceae</taxon>
        <taxon>Algivirga</taxon>
    </lineage>
</organism>
<sequence length="384" mass="41998">MFSIAFGIVAGVFAVALTQGLIEQRISESIELETGHVQIHNVQYLEEQETGHFLEGMADIQSQLNALPEVGAATYRTKITAMAMSANGNAGIQLIGIDPEEEKTVFGLSEKLTDGAYFEGIKRNPILISQRTAEKLKLKLRSKVVLTMQDNDHEIVGGAFRVVGIFKTSNSGYDQGNMFVRKSDLQRIVKLDEVHEVVIKATEGYTPEQTKEAIATVIPSTWKEQTWAEIMPELAYYNESGSLSSLIILGIIFLALAFAILNTMLMVVLERVQEIGVLMAVGMGRLKIFSMIVLETVFLSLVGGVVGLLLSYGLIEYFGKNGIDIENSEGYESLGFSSVIYPEISPEFYPQVAIAVVIVAIASSIFPAVKALKLKPNEAIKGHL</sequence>
<evidence type="ECO:0000313" key="10">
    <source>
        <dbReference type="EMBL" id="GAA4823005.1"/>
    </source>
</evidence>
<evidence type="ECO:0000313" key="11">
    <source>
        <dbReference type="Proteomes" id="UP001500298"/>
    </source>
</evidence>
<dbReference type="Proteomes" id="UP001500298">
    <property type="component" value="Unassembled WGS sequence"/>
</dbReference>
<feature type="domain" description="MacB-like periplasmic core" evidence="9">
    <location>
        <begin position="1"/>
        <end position="216"/>
    </location>
</feature>
<gene>
    <name evidence="10" type="ORF">GCM10023331_04270</name>
</gene>
<evidence type="ECO:0000256" key="7">
    <source>
        <dbReference type="SAM" id="Phobius"/>
    </source>
</evidence>
<feature type="transmembrane region" description="Helical" evidence="7">
    <location>
        <begin position="348"/>
        <end position="369"/>
    </location>
</feature>
<dbReference type="Pfam" id="PF12704">
    <property type="entry name" value="MacB_PCD"/>
    <property type="match status" value="1"/>
</dbReference>
<feature type="transmembrane region" description="Helical" evidence="7">
    <location>
        <begin position="246"/>
        <end position="269"/>
    </location>
</feature>
<evidence type="ECO:0000256" key="4">
    <source>
        <dbReference type="ARBA" id="ARBA00022692"/>
    </source>
</evidence>
<keyword evidence="6 7" id="KW-0472">Membrane</keyword>
<evidence type="ECO:0000256" key="5">
    <source>
        <dbReference type="ARBA" id="ARBA00022989"/>
    </source>
</evidence>
<evidence type="ECO:0000259" key="9">
    <source>
        <dbReference type="Pfam" id="PF12704"/>
    </source>
</evidence>
<evidence type="ECO:0000256" key="6">
    <source>
        <dbReference type="ARBA" id="ARBA00023136"/>
    </source>
</evidence>
<dbReference type="InterPro" id="IPR025857">
    <property type="entry name" value="MacB_PCD"/>
</dbReference>